<dbReference type="GO" id="GO:0005524">
    <property type="term" value="F:ATP binding"/>
    <property type="evidence" value="ECO:0007669"/>
    <property type="project" value="UniProtKB-KW"/>
</dbReference>
<dbReference type="PANTHER" id="PTHR35526">
    <property type="entry name" value="ANTI-SIGMA-F FACTOR RSBW-RELATED"/>
    <property type="match status" value="1"/>
</dbReference>
<evidence type="ECO:0000313" key="2">
    <source>
        <dbReference type="Proteomes" id="UP000034196"/>
    </source>
</evidence>
<reference evidence="1" key="1">
    <citation type="submission" date="2016-10" db="EMBL/GenBank/DDBJ databases">
        <title>Genome sequence of Streptomyces mangrovisoli MUSC 149.</title>
        <authorList>
            <person name="Lee L.-H."/>
            <person name="Ser H.-L."/>
        </authorList>
    </citation>
    <scope>NUCLEOTIDE SEQUENCE [LARGE SCALE GENOMIC DNA]</scope>
    <source>
        <strain evidence="1">MUSC 149</strain>
    </source>
</reference>
<evidence type="ECO:0000313" key="1">
    <source>
        <dbReference type="EMBL" id="OIJ68479.1"/>
    </source>
</evidence>
<dbReference type="Proteomes" id="UP000034196">
    <property type="component" value="Unassembled WGS sequence"/>
</dbReference>
<dbReference type="Gene3D" id="3.30.565.10">
    <property type="entry name" value="Histidine kinase-like ATPase, C-terminal domain"/>
    <property type="match status" value="1"/>
</dbReference>
<keyword evidence="1" id="KW-0067">ATP-binding</keyword>
<dbReference type="PANTHER" id="PTHR35526:SF3">
    <property type="entry name" value="ANTI-SIGMA-F FACTOR RSBW"/>
    <property type="match status" value="1"/>
</dbReference>
<gene>
    <name evidence="1" type="ORF">WN71_007915</name>
</gene>
<dbReference type="AlphaFoldDB" id="A0A1J4P141"/>
<comment type="caution">
    <text evidence="1">The sequence shown here is derived from an EMBL/GenBank/DDBJ whole genome shotgun (WGS) entry which is preliminary data.</text>
</comment>
<dbReference type="CDD" id="cd16936">
    <property type="entry name" value="HATPase_RsbW-like"/>
    <property type="match status" value="1"/>
</dbReference>
<name>A0A1J4P141_9ACTN</name>
<proteinExistence type="predicted"/>
<organism evidence="1 2">
    <name type="scientific">Streptomyces mangrovisoli</name>
    <dbReference type="NCBI Taxonomy" id="1428628"/>
    <lineage>
        <taxon>Bacteria</taxon>
        <taxon>Bacillati</taxon>
        <taxon>Actinomycetota</taxon>
        <taxon>Actinomycetes</taxon>
        <taxon>Kitasatosporales</taxon>
        <taxon>Streptomycetaceae</taxon>
        <taxon>Streptomyces</taxon>
    </lineage>
</organism>
<dbReference type="STRING" id="1428628.WN71_007915"/>
<dbReference type="InterPro" id="IPR050267">
    <property type="entry name" value="Anti-sigma-factor_SerPK"/>
</dbReference>
<dbReference type="RefSeq" id="WP_046584413.1">
    <property type="nucleotide sequence ID" value="NZ_LAVA02000016.1"/>
</dbReference>
<dbReference type="InterPro" id="IPR036890">
    <property type="entry name" value="HATPase_C_sf"/>
</dbReference>
<protein>
    <submittedName>
        <fullName evidence="1">ATP-binding protein</fullName>
    </submittedName>
</protein>
<sequence length="148" mass="15976">MTSLRLPAKACAASHPAYSQILPCEPSAAQRGRELVREVLSVWGLSRLADPATLITTELIANASGHTRCSEVRLVLDRPSPSLLRIAVVDGEPSSLPMLSQASVSDESGRGLLLINAVTDRWGYDLTGPSTDPWGKEVWAELRTEDAR</sequence>
<accession>A0A1J4P141</accession>
<keyword evidence="2" id="KW-1185">Reference proteome</keyword>
<dbReference type="EMBL" id="LAVA02000016">
    <property type="protein sequence ID" value="OIJ68479.1"/>
    <property type="molecule type" value="Genomic_DNA"/>
</dbReference>
<dbReference type="OrthoDB" id="3476350at2"/>
<keyword evidence="1" id="KW-0547">Nucleotide-binding</keyword>